<proteinExistence type="predicted"/>
<gene>
    <name evidence="2" type="ORF">Q5P01_010571</name>
</gene>
<dbReference type="Proteomes" id="UP001187415">
    <property type="component" value="Unassembled WGS sequence"/>
</dbReference>
<reference evidence="2" key="1">
    <citation type="submission" date="2023-07" db="EMBL/GenBank/DDBJ databases">
        <title>Chromosome-level Genome Assembly of Striped Snakehead (Channa striata).</title>
        <authorList>
            <person name="Liu H."/>
        </authorList>
    </citation>
    <scope>NUCLEOTIDE SEQUENCE</scope>
    <source>
        <strain evidence="2">Gz</strain>
        <tissue evidence="2">Muscle</tissue>
    </source>
</reference>
<keyword evidence="3" id="KW-1185">Reference proteome</keyword>
<organism evidence="2 3">
    <name type="scientific">Channa striata</name>
    <name type="common">Snakehead murrel</name>
    <name type="synonym">Ophicephalus striatus</name>
    <dbReference type="NCBI Taxonomy" id="64152"/>
    <lineage>
        <taxon>Eukaryota</taxon>
        <taxon>Metazoa</taxon>
        <taxon>Chordata</taxon>
        <taxon>Craniata</taxon>
        <taxon>Vertebrata</taxon>
        <taxon>Euteleostomi</taxon>
        <taxon>Actinopterygii</taxon>
        <taxon>Neopterygii</taxon>
        <taxon>Teleostei</taxon>
        <taxon>Neoteleostei</taxon>
        <taxon>Acanthomorphata</taxon>
        <taxon>Anabantaria</taxon>
        <taxon>Anabantiformes</taxon>
        <taxon>Channoidei</taxon>
        <taxon>Channidae</taxon>
        <taxon>Channa</taxon>
    </lineage>
</organism>
<evidence type="ECO:0000313" key="3">
    <source>
        <dbReference type="Proteomes" id="UP001187415"/>
    </source>
</evidence>
<comment type="caution">
    <text evidence="2">The sequence shown here is derived from an EMBL/GenBank/DDBJ whole genome shotgun (WGS) entry which is preliminary data.</text>
</comment>
<feature type="compositionally biased region" description="Basic and acidic residues" evidence="1">
    <location>
        <begin position="39"/>
        <end position="53"/>
    </location>
</feature>
<evidence type="ECO:0000313" key="2">
    <source>
        <dbReference type="EMBL" id="KAK2847572.1"/>
    </source>
</evidence>
<dbReference type="AlphaFoldDB" id="A0AA88SYH2"/>
<feature type="compositionally biased region" description="Basic and acidic residues" evidence="1">
    <location>
        <begin position="1"/>
        <end position="11"/>
    </location>
</feature>
<evidence type="ECO:0000256" key="1">
    <source>
        <dbReference type="SAM" id="MobiDB-lite"/>
    </source>
</evidence>
<name>A0AA88SYH2_CHASR</name>
<sequence length="109" mass="12374">MSKKPEREKSSTKQQHSSDGVRLLNPQKRQWQRCSRANQELEHSSAKQRHEPSPVRLTRSAVTENARKVSVEDGGAARTLALDSVEIFRPTDPSLLRRIRIIRPHGVGD</sequence>
<feature type="compositionally biased region" description="Polar residues" evidence="1">
    <location>
        <begin position="27"/>
        <end position="38"/>
    </location>
</feature>
<accession>A0AA88SYH2</accession>
<protein>
    <submittedName>
        <fullName evidence="2">Uncharacterized protein</fullName>
    </submittedName>
</protein>
<dbReference type="EMBL" id="JAUPFM010000007">
    <property type="protein sequence ID" value="KAK2847572.1"/>
    <property type="molecule type" value="Genomic_DNA"/>
</dbReference>
<feature type="region of interest" description="Disordered" evidence="1">
    <location>
        <begin position="1"/>
        <end position="75"/>
    </location>
</feature>